<reference evidence="3" key="2">
    <citation type="submission" date="2015-11" db="EMBL/GenBank/DDBJ databases">
        <authorList>
            <person name="Zhang Y."/>
            <person name="Guo Z."/>
        </authorList>
    </citation>
    <scope>NUCLEOTIDE SEQUENCE</scope>
    <source>
        <strain evidence="3">1</strain>
    </source>
</reference>
<dbReference type="OrthoDB" id="8446131at2"/>
<dbReference type="RefSeq" id="WP_055038462.1">
    <property type="nucleotide sequence ID" value="NZ_AP014854.2"/>
</dbReference>
<accession>A0A0H5BD62</accession>
<dbReference type="Gene3D" id="3.10.450.50">
    <property type="match status" value="1"/>
</dbReference>
<dbReference type="EMBL" id="LN907867">
    <property type="protein sequence ID" value="CUU43628.1"/>
    <property type="molecule type" value="Genomic_DNA"/>
</dbReference>
<sequence>MDRSDVTQIILEAYDSRWRGDLEAALACFHPEVRISSLGDPEVVPFAGRYNGLDGLKVYLDRLGAWAQPVGPTLQDLIVDGTRAVVRWTMPVRSGRATEPAKLQFIDVVSLDHDLIVAVDQFLDTAAAARLFQDGGEGGGTRAVA</sequence>
<keyword evidence="4" id="KW-1185">Reference proteome</keyword>
<dbReference type="Proteomes" id="UP000065734">
    <property type="component" value="Chromosome I"/>
</dbReference>
<evidence type="ECO:0000313" key="2">
    <source>
        <dbReference type="EMBL" id="BAR99049.1"/>
    </source>
</evidence>
<reference evidence="2" key="1">
    <citation type="journal article" date="2015" name="Genome Announc.">
        <title>Complete Genome Sequence of the Bacteriochlorophyll b-Producing Photosynthetic Bacterium Blastochloris viridis.</title>
        <authorList>
            <person name="Tsukatani Y."/>
            <person name="Hirose Y."/>
            <person name="Harada J."/>
            <person name="Misawa N."/>
            <person name="Mori K."/>
            <person name="Inoue K."/>
            <person name="Tamiaki H."/>
        </authorList>
    </citation>
    <scope>NUCLEOTIDE SEQUENCE [LARGE SCALE GENOMIC DNA]</scope>
    <source>
        <strain evidence="2">DSM 133</strain>
    </source>
</reference>
<proteinExistence type="predicted"/>
<name>A0A0H5BD62_BLAVI</name>
<dbReference type="Pfam" id="PF12680">
    <property type="entry name" value="SnoaL_2"/>
    <property type="match status" value="1"/>
</dbReference>
<dbReference type="KEGG" id="bvr:BVIR_3209"/>
<reference evidence="4" key="3">
    <citation type="journal article" date="2016" name="Genome Announc.">
        <title>Revised genome sequence of the purple photosynthetic bacterium Blastochloris viridis.</title>
        <authorList>
            <person name="Liu L.N."/>
            <person name="Faulkner M."/>
            <person name="Liu X."/>
            <person name="Huang F."/>
            <person name="Darby A.C."/>
            <person name="Hall N."/>
        </authorList>
    </citation>
    <scope>NUCLEOTIDE SEQUENCE [LARGE SCALE GENOMIC DNA]</scope>
    <source>
        <strain evidence="4">ATCC 19567 / DSM 133 / F</strain>
    </source>
</reference>
<keyword evidence="3" id="KW-0413">Isomerase</keyword>
<dbReference type="GO" id="GO:0016853">
    <property type="term" value="F:isomerase activity"/>
    <property type="evidence" value="ECO:0007669"/>
    <property type="project" value="UniProtKB-KW"/>
</dbReference>
<dbReference type="InterPro" id="IPR032710">
    <property type="entry name" value="NTF2-like_dom_sf"/>
</dbReference>
<feature type="domain" description="SnoaL-like" evidence="1">
    <location>
        <begin position="13"/>
        <end position="118"/>
    </location>
</feature>
<protein>
    <submittedName>
        <fullName evidence="3">Ketosteroid isomerase-related protein</fullName>
    </submittedName>
</protein>
<dbReference type="InterPro" id="IPR037401">
    <property type="entry name" value="SnoaL-like"/>
</dbReference>
<dbReference type="EMBL" id="AP014854">
    <property type="protein sequence ID" value="BAR99049.1"/>
    <property type="molecule type" value="Genomic_DNA"/>
</dbReference>
<evidence type="ECO:0000313" key="3">
    <source>
        <dbReference type="EMBL" id="CUU43628.1"/>
    </source>
</evidence>
<organism evidence="3 4">
    <name type="scientific">Blastochloris viridis</name>
    <name type="common">Rhodopseudomonas viridis</name>
    <dbReference type="NCBI Taxonomy" id="1079"/>
    <lineage>
        <taxon>Bacteria</taxon>
        <taxon>Pseudomonadati</taxon>
        <taxon>Pseudomonadota</taxon>
        <taxon>Alphaproteobacteria</taxon>
        <taxon>Hyphomicrobiales</taxon>
        <taxon>Blastochloridaceae</taxon>
        <taxon>Blastochloris</taxon>
    </lineage>
</organism>
<dbReference type="SUPFAM" id="SSF54427">
    <property type="entry name" value="NTF2-like"/>
    <property type="match status" value="1"/>
</dbReference>
<dbReference type="AlphaFoldDB" id="A0A0H5BD62"/>
<evidence type="ECO:0000313" key="4">
    <source>
        <dbReference type="Proteomes" id="UP000065734"/>
    </source>
</evidence>
<evidence type="ECO:0000259" key="1">
    <source>
        <dbReference type="Pfam" id="PF12680"/>
    </source>
</evidence>
<gene>
    <name evidence="2" type="ORF">BV133_1456</name>
    <name evidence="3" type="ORF">BVIRIDIS_26530</name>
</gene>